<dbReference type="eggNOG" id="ENOG502S293">
    <property type="taxonomic scope" value="Eukaryota"/>
</dbReference>
<accession>A0A067R502</accession>
<keyword evidence="3" id="KW-1185">Reference proteome</keyword>
<proteinExistence type="predicted"/>
<dbReference type="EMBL" id="KK852969">
    <property type="protein sequence ID" value="KDR13117.1"/>
    <property type="molecule type" value="Genomic_DNA"/>
</dbReference>
<dbReference type="InParanoid" id="A0A067R502"/>
<dbReference type="SUPFAM" id="SSF55961">
    <property type="entry name" value="Bet v1-like"/>
    <property type="match status" value="1"/>
</dbReference>
<evidence type="ECO:0000313" key="2">
    <source>
        <dbReference type="EMBL" id="KDR13117.1"/>
    </source>
</evidence>
<sequence>MIVKHGRTSTDAVEKRRSCCVPKNLLYHKVVFCIMQRRWFKKRILCVCLLGVVLYLTLRLQTQKVVFEAVIANSKPIDIWEFVADFSNHKKLNPTLIDFNVLSEGGNFDHWHYTAQYTEFLSSLPFVRNFADGHFSVRPGAGGVYTIESTHIICFFTRLLCMSAEGEFRFEPLGENTRCVKNITYQCPFALTFFCYREVTFQHKTFMSNLQKHFTPQVMVSQGM</sequence>
<dbReference type="Proteomes" id="UP000027135">
    <property type="component" value="Unassembled WGS sequence"/>
</dbReference>
<gene>
    <name evidence="2" type="ORF">L798_13047</name>
</gene>
<feature type="transmembrane region" description="Helical" evidence="1">
    <location>
        <begin position="44"/>
        <end position="60"/>
    </location>
</feature>
<protein>
    <submittedName>
        <fullName evidence="2">Uncharacterized protein</fullName>
    </submittedName>
</protein>
<evidence type="ECO:0000313" key="3">
    <source>
        <dbReference type="Proteomes" id="UP000027135"/>
    </source>
</evidence>
<name>A0A067R502_ZOONE</name>
<dbReference type="OrthoDB" id="6578546at2759"/>
<reference evidence="2 3" key="1">
    <citation type="journal article" date="2014" name="Nat. Commun.">
        <title>Molecular traces of alternative social organization in a termite genome.</title>
        <authorList>
            <person name="Terrapon N."/>
            <person name="Li C."/>
            <person name="Robertson H.M."/>
            <person name="Ji L."/>
            <person name="Meng X."/>
            <person name="Booth W."/>
            <person name="Chen Z."/>
            <person name="Childers C.P."/>
            <person name="Glastad K.M."/>
            <person name="Gokhale K."/>
            <person name="Gowin J."/>
            <person name="Gronenberg W."/>
            <person name="Hermansen R.A."/>
            <person name="Hu H."/>
            <person name="Hunt B.G."/>
            <person name="Huylmans A.K."/>
            <person name="Khalil S.M."/>
            <person name="Mitchell R.D."/>
            <person name="Munoz-Torres M.C."/>
            <person name="Mustard J.A."/>
            <person name="Pan H."/>
            <person name="Reese J.T."/>
            <person name="Scharf M.E."/>
            <person name="Sun F."/>
            <person name="Vogel H."/>
            <person name="Xiao J."/>
            <person name="Yang W."/>
            <person name="Yang Z."/>
            <person name="Yang Z."/>
            <person name="Zhou J."/>
            <person name="Zhu J."/>
            <person name="Brent C.S."/>
            <person name="Elsik C.G."/>
            <person name="Goodisman M.A."/>
            <person name="Liberles D.A."/>
            <person name="Roe R.M."/>
            <person name="Vargo E.L."/>
            <person name="Vilcinskas A."/>
            <person name="Wang J."/>
            <person name="Bornberg-Bauer E."/>
            <person name="Korb J."/>
            <person name="Zhang G."/>
            <person name="Liebig J."/>
        </authorList>
    </citation>
    <scope>NUCLEOTIDE SEQUENCE [LARGE SCALE GENOMIC DNA]</scope>
    <source>
        <tissue evidence="2">Whole organism</tissue>
    </source>
</reference>
<evidence type="ECO:0000256" key="1">
    <source>
        <dbReference type="SAM" id="Phobius"/>
    </source>
</evidence>
<dbReference type="OMA" id="HDWRYTV"/>
<keyword evidence="1" id="KW-0812">Transmembrane</keyword>
<dbReference type="AlphaFoldDB" id="A0A067R502"/>
<keyword evidence="1" id="KW-0472">Membrane</keyword>
<keyword evidence="1" id="KW-1133">Transmembrane helix</keyword>
<organism evidence="2 3">
    <name type="scientific">Zootermopsis nevadensis</name>
    <name type="common">Dampwood termite</name>
    <dbReference type="NCBI Taxonomy" id="136037"/>
    <lineage>
        <taxon>Eukaryota</taxon>
        <taxon>Metazoa</taxon>
        <taxon>Ecdysozoa</taxon>
        <taxon>Arthropoda</taxon>
        <taxon>Hexapoda</taxon>
        <taxon>Insecta</taxon>
        <taxon>Pterygota</taxon>
        <taxon>Neoptera</taxon>
        <taxon>Polyneoptera</taxon>
        <taxon>Dictyoptera</taxon>
        <taxon>Blattodea</taxon>
        <taxon>Blattoidea</taxon>
        <taxon>Termitoidae</taxon>
        <taxon>Termopsidae</taxon>
        <taxon>Zootermopsis</taxon>
    </lineage>
</organism>